<dbReference type="SFLD" id="SFLDG00002">
    <property type="entry name" value="C1.7:_P-type_atpase_like"/>
    <property type="match status" value="1"/>
</dbReference>
<evidence type="ECO:0000256" key="17">
    <source>
        <dbReference type="SAM" id="MobiDB-lite"/>
    </source>
</evidence>
<feature type="transmembrane region" description="Helical" evidence="18">
    <location>
        <begin position="411"/>
        <end position="429"/>
    </location>
</feature>
<feature type="transmembrane region" description="Helical" evidence="18">
    <location>
        <begin position="953"/>
        <end position="975"/>
    </location>
</feature>
<keyword evidence="8" id="KW-0106">Calcium</keyword>
<dbReference type="InterPro" id="IPR023298">
    <property type="entry name" value="ATPase_P-typ_TM_dom_sf"/>
</dbReference>
<evidence type="ECO:0000256" key="2">
    <source>
        <dbReference type="ARBA" id="ARBA00012790"/>
    </source>
</evidence>
<dbReference type="GO" id="GO:0005524">
    <property type="term" value="F:ATP binding"/>
    <property type="evidence" value="ECO:0007669"/>
    <property type="project" value="UniProtKB-KW"/>
</dbReference>
<dbReference type="Pfam" id="PF00122">
    <property type="entry name" value="E1-E2_ATPase"/>
    <property type="match status" value="1"/>
</dbReference>
<evidence type="ECO:0000256" key="16">
    <source>
        <dbReference type="ARBA" id="ARBA00067949"/>
    </source>
</evidence>
<keyword evidence="10" id="KW-1278">Translocase</keyword>
<dbReference type="SMART" id="SM00831">
    <property type="entry name" value="Cation_ATPase_N"/>
    <property type="match status" value="1"/>
</dbReference>
<dbReference type="Proteomes" id="UP000298030">
    <property type="component" value="Unassembled WGS sequence"/>
</dbReference>
<feature type="region of interest" description="Disordered" evidence="17">
    <location>
        <begin position="678"/>
        <end position="697"/>
    </location>
</feature>
<proteinExistence type="inferred from homology"/>
<dbReference type="GO" id="GO:0005384">
    <property type="term" value="F:manganese ion transmembrane transporter activity"/>
    <property type="evidence" value="ECO:0007669"/>
    <property type="project" value="UniProtKB-ARBA"/>
</dbReference>
<keyword evidence="7" id="KW-0547">Nucleotide-binding</keyword>
<dbReference type="SUPFAM" id="SSF81660">
    <property type="entry name" value="Metal cation-transporting ATPase, ATP-binding domain N"/>
    <property type="match status" value="1"/>
</dbReference>
<dbReference type="Pfam" id="PF00689">
    <property type="entry name" value="Cation_ATPase_C"/>
    <property type="match status" value="1"/>
</dbReference>
<evidence type="ECO:0000313" key="20">
    <source>
        <dbReference type="EMBL" id="TEB37610.1"/>
    </source>
</evidence>
<dbReference type="GO" id="GO:0005388">
    <property type="term" value="F:P-type calcium transporter activity"/>
    <property type="evidence" value="ECO:0007669"/>
    <property type="project" value="UniProtKB-EC"/>
</dbReference>
<dbReference type="PROSITE" id="PS00154">
    <property type="entry name" value="ATPASE_E1_E2"/>
    <property type="match status" value="1"/>
</dbReference>
<name>A0A4Y7TTV5_COPMI</name>
<dbReference type="InterPro" id="IPR008250">
    <property type="entry name" value="ATPase_P-typ_transduc_dom_A_sf"/>
</dbReference>
<dbReference type="GO" id="GO:0031090">
    <property type="term" value="C:organelle membrane"/>
    <property type="evidence" value="ECO:0007669"/>
    <property type="project" value="UniProtKB-ARBA"/>
</dbReference>
<feature type="transmembrane region" description="Helical" evidence="18">
    <location>
        <begin position="987"/>
        <end position="1004"/>
    </location>
</feature>
<dbReference type="InterPro" id="IPR004014">
    <property type="entry name" value="ATPase_P-typ_cation-transptr_N"/>
</dbReference>
<keyword evidence="3" id="KW-0813">Transport</keyword>
<keyword evidence="9" id="KW-0067">ATP-binding</keyword>
<evidence type="ECO:0000259" key="19">
    <source>
        <dbReference type="SMART" id="SM00831"/>
    </source>
</evidence>
<dbReference type="InterPro" id="IPR023299">
    <property type="entry name" value="ATPase_P-typ_cyto_dom_N"/>
</dbReference>
<evidence type="ECO:0000256" key="9">
    <source>
        <dbReference type="ARBA" id="ARBA00022840"/>
    </source>
</evidence>
<keyword evidence="6 18" id="KW-0812">Transmembrane</keyword>
<dbReference type="SUPFAM" id="SSF56784">
    <property type="entry name" value="HAD-like"/>
    <property type="match status" value="1"/>
</dbReference>
<feature type="compositionally biased region" description="Polar residues" evidence="17">
    <location>
        <begin position="22"/>
        <end position="33"/>
    </location>
</feature>
<dbReference type="SFLD" id="SFLDS00003">
    <property type="entry name" value="Haloacid_Dehalogenase"/>
    <property type="match status" value="1"/>
</dbReference>
<dbReference type="GO" id="GO:0012505">
    <property type="term" value="C:endomembrane system"/>
    <property type="evidence" value="ECO:0007669"/>
    <property type="project" value="UniProtKB-SubCell"/>
</dbReference>
<keyword evidence="11 18" id="KW-1133">Transmembrane helix</keyword>
<evidence type="ECO:0000256" key="13">
    <source>
        <dbReference type="ARBA" id="ARBA00023136"/>
    </source>
</evidence>
<gene>
    <name evidence="20" type="ORF">FA13DRAFT_1726722</name>
</gene>
<feature type="region of interest" description="Disordered" evidence="17">
    <location>
        <begin position="137"/>
        <end position="165"/>
    </location>
</feature>
<sequence length="1089" mass="117334">MNPANGSSGMGYERKKRGNGNGIDNTIASSSSAHFYRGGQRSSNRSGFNHPPRSESPPASAYFPLLSANGEGRNALRPTPNAEQHFAYSTQFRRHQTDAAAALASPAVFAATVNAEATSLWRRAINWVTGQQPHEYQAVEDGEESAAPKMEDRRDTPSSHYAHVSPQDTITQLRTNGESGLLHSDIDLLREEHGYNEFSVSSPEPLLLKFAKTIYESPLILLLCGSATVSAIMGNVDDAVSITIAVLIVLTVGFVQEHRSEKSLEALNKLVPHHCHVVRQGQTLHVLANELVPGDVVKFQTGDRVPADIRIIDSIDLEIDESSLTGETEARKKDSETCKFEGGRATGEPVALAERTCMAFMGTLVRNGRGTGVVIATGTETEFGIIFSMMQDVEEKRTPLQLNMDELAKKLSILSFGIIGVICVIGVLQKRSWLEMFTIGVSLAVAAIPEGLPIVTTVTLALGVLRMAKRKAIVKKLHSVESLGSVSVICSDKTGTLTKNEMTVTEAYAVDETVFLDPSSTGPYNGSVSPAIKRALDIGAICNNASLEKNEEGVFVGQSTDVALVNVLDQFDVPDRRSSFKRTGEKPFSSDHKYMAVAGTHQDSTYSHLSVNGAPREMYYIKGSIEAILERCKFYYVNEESTPALDSGTRNVITTRANEAASRGLRVLAMAYAYGSAEAPSSPSRSNSRAPSPKASSTLADRSSLVFVGFQAMLDPPRKGVADSIGLLQAGGVQIVMITGDAEPTALSIAQKLGLRVGRTHGSAGVGSAHCLTGKAIDQLTKAQLKERVGSVSVFARTTPKHKMAIVEAFQSRGAVVAMTGDGVNDAPALKMADIGISMGKSGTDVAKEAADAILVDDNFSTILPAVEEGKSIFHNIQNFLAFQLSTAAAALTLITLSTMLGLSNPLNAMQILFINILMDGPPSQSLGVDPVDPEVMRRPPRKKNAPIITKRLLLRVLFSATIIVVGTLFVYVYALDDSHMSRREQTMTFTCFVFLDLVSAIQNRGLGCALFQNKMLITTVSVSFLVQLGLVYVPFMQAIFHTAAVSFRDLSVLLGLGATSAILHECRRFYERSIDADETYAQVMEEIA</sequence>
<dbReference type="Gene3D" id="1.20.1110.10">
    <property type="entry name" value="Calcium-transporting ATPase, transmembrane domain"/>
    <property type="match status" value="1"/>
</dbReference>
<dbReference type="GO" id="GO:0005737">
    <property type="term" value="C:cytoplasm"/>
    <property type="evidence" value="ECO:0007669"/>
    <property type="project" value="UniProtKB-ARBA"/>
</dbReference>
<feature type="transmembrane region" description="Helical" evidence="18">
    <location>
        <begin position="880"/>
        <end position="903"/>
    </location>
</feature>
<protein>
    <recommendedName>
        <fullName evidence="16">Calcium-transporting ATPase 1</fullName>
        <ecNumber evidence="2">7.2.2.10</ecNumber>
    </recommendedName>
</protein>
<organism evidence="20 21">
    <name type="scientific">Coprinellus micaceus</name>
    <name type="common">Glistening ink-cap mushroom</name>
    <name type="synonym">Coprinus micaceus</name>
    <dbReference type="NCBI Taxonomy" id="71717"/>
    <lineage>
        <taxon>Eukaryota</taxon>
        <taxon>Fungi</taxon>
        <taxon>Dikarya</taxon>
        <taxon>Basidiomycota</taxon>
        <taxon>Agaricomycotina</taxon>
        <taxon>Agaricomycetes</taxon>
        <taxon>Agaricomycetidae</taxon>
        <taxon>Agaricales</taxon>
        <taxon>Agaricineae</taxon>
        <taxon>Psathyrellaceae</taxon>
        <taxon>Coprinellus</taxon>
    </lineage>
</organism>
<keyword evidence="4" id="KW-0597">Phosphoprotein</keyword>
<dbReference type="FunFam" id="3.40.50.1000:FF:000001">
    <property type="entry name" value="Phospholipid-transporting ATPase IC"/>
    <property type="match status" value="1"/>
</dbReference>
<evidence type="ECO:0000256" key="5">
    <source>
        <dbReference type="ARBA" id="ARBA00022568"/>
    </source>
</evidence>
<dbReference type="InterPro" id="IPR044492">
    <property type="entry name" value="P_typ_ATPase_HD_dom"/>
</dbReference>
<dbReference type="FunFam" id="2.70.150.10:FF:000008">
    <property type="entry name" value="Calcium-transporting ATPase"/>
    <property type="match status" value="1"/>
</dbReference>
<dbReference type="SUPFAM" id="SSF81665">
    <property type="entry name" value="Calcium ATPase, transmembrane domain M"/>
    <property type="match status" value="1"/>
</dbReference>
<dbReference type="AlphaFoldDB" id="A0A4Y7TTV5"/>
<evidence type="ECO:0000256" key="18">
    <source>
        <dbReference type="SAM" id="Phobius"/>
    </source>
</evidence>
<feature type="domain" description="Cation-transporting P-type ATPase N-terminal" evidence="19">
    <location>
        <begin position="160"/>
        <end position="235"/>
    </location>
</feature>
<evidence type="ECO:0000256" key="6">
    <source>
        <dbReference type="ARBA" id="ARBA00022692"/>
    </source>
</evidence>
<dbReference type="InterPro" id="IPR059000">
    <property type="entry name" value="ATPase_P-type_domA"/>
</dbReference>
<feature type="transmembrane region" description="Helical" evidence="18">
    <location>
        <begin position="1016"/>
        <end position="1034"/>
    </location>
</feature>
<evidence type="ECO:0000256" key="1">
    <source>
        <dbReference type="ARBA" id="ARBA00004127"/>
    </source>
</evidence>
<evidence type="ECO:0000256" key="12">
    <source>
        <dbReference type="ARBA" id="ARBA00023065"/>
    </source>
</evidence>
<dbReference type="InterPro" id="IPR006068">
    <property type="entry name" value="ATPase_P-typ_cation-transptr_C"/>
</dbReference>
<dbReference type="SUPFAM" id="SSF81653">
    <property type="entry name" value="Calcium ATPase, transduction domain A"/>
    <property type="match status" value="1"/>
</dbReference>
<dbReference type="PANTHER" id="PTHR42861">
    <property type="entry name" value="CALCIUM-TRANSPORTING ATPASE"/>
    <property type="match status" value="1"/>
</dbReference>
<dbReference type="EMBL" id="QPFP01000004">
    <property type="protein sequence ID" value="TEB37610.1"/>
    <property type="molecule type" value="Genomic_DNA"/>
</dbReference>
<comment type="similarity">
    <text evidence="14">Belongs to the cation transport ATPase (P-type) (TC 3.A.3) family.</text>
</comment>
<evidence type="ECO:0000256" key="7">
    <source>
        <dbReference type="ARBA" id="ARBA00022741"/>
    </source>
</evidence>
<dbReference type="FunFam" id="3.40.50.1000:FF:000028">
    <property type="entry name" value="Calcium-transporting P-type ATPase, putative"/>
    <property type="match status" value="1"/>
</dbReference>
<dbReference type="Gene3D" id="3.40.50.1000">
    <property type="entry name" value="HAD superfamily/HAD-like"/>
    <property type="match status" value="1"/>
</dbReference>
<keyword evidence="21" id="KW-1185">Reference proteome</keyword>
<dbReference type="NCBIfam" id="TIGR01494">
    <property type="entry name" value="ATPase_P-type"/>
    <property type="match status" value="2"/>
</dbReference>
<dbReference type="InterPro" id="IPR036412">
    <property type="entry name" value="HAD-like_sf"/>
</dbReference>
<comment type="caution">
    <text evidence="20">The sequence shown here is derived from an EMBL/GenBank/DDBJ whole genome shotgun (WGS) entry which is preliminary data.</text>
</comment>
<dbReference type="Pfam" id="PF13246">
    <property type="entry name" value="Cation_ATPase"/>
    <property type="match status" value="1"/>
</dbReference>
<evidence type="ECO:0000256" key="11">
    <source>
        <dbReference type="ARBA" id="ARBA00022989"/>
    </source>
</evidence>
<feature type="region of interest" description="Disordered" evidence="17">
    <location>
        <begin position="1"/>
        <end position="79"/>
    </location>
</feature>
<dbReference type="Pfam" id="PF00690">
    <property type="entry name" value="Cation_ATPase_N"/>
    <property type="match status" value="1"/>
</dbReference>
<dbReference type="Gene3D" id="3.40.1110.10">
    <property type="entry name" value="Calcium-transporting ATPase, cytoplasmic domain N"/>
    <property type="match status" value="1"/>
</dbReference>
<keyword evidence="12" id="KW-0406">Ion transport</keyword>
<reference evidence="20 21" key="1">
    <citation type="journal article" date="2019" name="Nat. Ecol. Evol.">
        <title>Megaphylogeny resolves global patterns of mushroom evolution.</title>
        <authorList>
            <person name="Varga T."/>
            <person name="Krizsan K."/>
            <person name="Foldi C."/>
            <person name="Dima B."/>
            <person name="Sanchez-Garcia M."/>
            <person name="Sanchez-Ramirez S."/>
            <person name="Szollosi G.J."/>
            <person name="Szarkandi J.G."/>
            <person name="Papp V."/>
            <person name="Albert L."/>
            <person name="Andreopoulos W."/>
            <person name="Angelini C."/>
            <person name="Antonin V."/>
            <person name="Barry K.W."/>
            <person name="Bougher N.L."/>
            <person name="Buchanan P."/>
            <person name="Buyck B."/>
            <person name="Bense V."/>
            <person name="Catcheside P."/>
            <person name="Chovatia M."/>
            <person name="Cooper J."/>
            <person name="Damon W."/>
            <person name="Desjardin D."/>
            <person name="Finy P."/>
            <person name="Geml J."/>
            <person name="Haridas S."/>
            <person name="Hughes K."/>
            <person name="Justo A."/>
            <person name="Karasinski D."/>
            <person name="Kautmanova I."/>
            <person name="Kiss B."/>
            <person name="Kocsube S."/>
            <person name="Kotiranta H."/>
            <person name="LaButti K.M."/>
            <person name="Lechner B.E."/>
            <person name="Liimatainen K."/>
            <person name="Lipzen A."/>
            <person name="Lukacs Z."/>
            <person name="Mihaltcheva S."/>
            <person name="Morgado L.N."/>
            <person name="Niskanen T."/>
            <person name="Noordeloos M.E."/>
            <person name="Ohm R.A."/>
            <person name="Ortiz-Santana B."/>
            <person name="Ovrebo C."/>
            <person name="Racz N."/>
            <person name="Riley R."/>
            <person name="Savchenko A."/>
            <person name="Shiryaev A."/>
            <person name="Soop K."/>
            <person name="Spirin V."/>
            <person name="Szebenyi C."/>
            <person name="Tomsovsky M."/>
            <person name="Tulloss R.E."/>
            <person name="Uehling J."/>
            <person name="Grigoriev I.V."/>
            <person name="Vagvolgyi C."/>
            <person name="Papp T."/>
            <person name="Martin F.M."/>
            <person name="Miettinen O."/>
            <person name="Hibbett D.S."/>
            <person name="Nagy L.G."/>
        </authorList>
    </citation>
    <scope>NUCLEOTIDE SEQUENCE [LARGE SCALE GENOMIC DNA]</scope>
    <source>
        <strain evidence="20 21">FP101781</strain>
    </source>
</reference>
<dbReference type="STRING" id="71717.A0A4Y7TTV5"/>
<dbReference type="PRINTS" id="PR00119">
    <property type="entry name" value="CATATPASE"/>
</dbReference>
<keyword evidence="5" id="KW-0109">Calcium transport</keyword>
<evidence type="ECO:0000256" key="8">
    <source>
        <dbReference type="ARBA" id="ARBA00022837"/>
    </source>
</evidence>
<dbReference type="InterPro" id="IPR023214">
    <property type="entry name" value="HAD_sf"/>
</dbReference>
<feature type="transmembrane region" description="Helical" evidence="18">
    <location>
        <begin position="441"/>
        <end position="465"/>
    </location>
</feature>
<evidence type="ECO:0000256" key="14">
    <source>
        <dbReference type="ARBA" id="ARBA00038148"/>
    </source>
</evidence>
<evidence type="ECO:0000256" key="15">
    <source>
        <dbReference type="ARBA" id="ARBA00048694"/>
    </source>
</evidence>
<accession>A0A4Y7TTV5</accession>
<dbReference type="OrthoDB" id="3352408at2759"/>
<evidence type="ECO:0000256" key="4">
    <source>
        <dbReference type="ARBA" id="ARBA00022553"/>
    </source>
</evidence>
<dbReference type="EC" id="7.2.2.10" evidence="2"/>
<dbReference type="GO" id="GO:0016887">
    <property type="term" value="F:ATP hydrolysis activity"/>
    <property type="evidence" value="ECO:0007669"/>
    <property type="project" value="InterPro"/>
</dbReference>
<evidence type="ECO:0000256" key="10">
    <source>
        <dbReference type="ARBA" id="ARBA00022967"/>
    </source>
</evidence>
<comment type="subcellular location">
    <subcellularLocation>
        <location evidence="1">Endomembrane system</location>
        <topology evidence="1">Multi-pass membrane protein</topology>
    </subcellularLocation>
</comment>
<dbReference type="Gene3D" id="2.70.150.10">
    <property type="entry name" value="Calcium-transporting ATPase, cytoplasmic transduction domain A"/>
    <property type="match status" value="1"/>
</dbReference>
<dbReference type="PRINTS" id="PR00121">
    <property type="entry name" value="NAKATPASE"/>
</dbReference>
<dbReference type="InterPro" id="IPR001757">
    <property type="entry name" value="P_typ_ATPase"/>
</dbReference>
<dbReference type="SFLD" id="SFLDF00027">
    <property type="entry name" value="p-type_atpase"/>
    <property type="match status" value="1"/>
</dbReference>
<evidence type="ECO:0000256" key="3">
    <source>
        <dbReference type="ARBA" id="ARBA00022448"/>
    </source>
</evidence>
<evidence type="ECO:0000313" key="21">
    <source>
        <dbReference type="Proteomes" id="UP000298030"/>
    </source>
</evidence>
<comment type="catalytic activity">
    <reaction evidence="15">
        <text>Ca(2+)(in) + ATP + H2O = Ca(2+)(out) + ADP + phosphate + H(+)</text>
        <dbReference type="Rhea" id="RHEA:18105"/>
        <dbReference type="ChEBI" id="CHEBI:15377"/>
        <dbReference type="ChEBI" id="CHEBI:15378"/>
        <dbReference type="ChEBI" id="CHEBI:29108"/>
        <dbReference type="ChEBI" id="CHEBI:30616"/>
        <dbReference type="ChEBI" id="CHEBI:43474"/>
        <dbReference type="ChEBI" id="CHEBI:456216"/>
        <dbReference type="EC" id="7.2.2.10"/>
    </reaction>
</comment>
<dbReference type="InterPro" id="IPR018303">
    <property type="entry name" value="ATPase_P-typ_P_site"/>
</dbReference>
<keyword evidence="13 18" id="KW-0472">Membrane</keyword>